<feature type="compositionally biased region" description="Basic and acidic residues" evidence="3">
    <location>
        <begin position="1"/>
        <end position="10"/>
    </location>
</feature>
<accession>A0A1G4KKC4</accession>
<evidence type="ECO:0000256" key="1">
    <source>
        <dbReference type="ARBA" id="ARBA00022884"/>
    </source>
</evidence>
<dbReference type="PROSITE" id="PS50102">
    <property type="entry name" value="RRM"/>
    <property type="match status" value="3"/>
</dbReference>
<feature type="domain" description="RRM" evidence="4">
    <location>
        <begin position="127"/>
        <end position="203"/>
    </location>
</feature>
<dbReference type="InterPro" id="IPR035979">
    <property type="entry name" value="RBD_domain_sf"/>
</dbReference>
<dbReference type="Gene3D" id="3.30.70.330">
    <property type="match status" value="3"/>
</dbReference>
<dbReference type="Proteomes" id="UP000189911">
    <property type="component" value="Chromosome G"/>
</dbReference>
<dbReference type="CDD" id="cd21605">
    <property type="entry name" value="RRM1_HRB1_GBP2"/>
    <property type="match status" value="1"/>
</dbReference>
<feature type="domain" description="RRM" evidence="4">
    <location>
        <begin position="228"/>
        <end position="305"/>
    </location>
</feature>
<keyword evidence="1 2" id="KW-0694">RNA-binding</keyword>
<feature type="compositionally biased region" description="Basic and acidic residues" evidence="3">
    <location>
        <begin position="75"/>
        <end position="93"/>
    </location>
</feature>
<dbReference type="GO" id="GO:0005634">
    <property type="term" value="C:nucleus"/>
    <property type="evidence" value="ECO:0007669"/>
    <property type="project" value="TreeGrafter"/>
</dbReference>
<dbReference type="Pfam" id="PF00076">
    <property type="entry name" value="RRM_1"/>
    <property type="match status" value="3"/>
</dbReference>
<name>A0A1G4KKC4_9SACH</name>
<dbReference type="SMART" id="SM00360">
    <property type="entry name" value="RRM"/>
    <property type="match status" value="3"/>
</dbReference>
<keyword evidence="6" id="KW-1185">Reference proteome</keyword>
<dbReference type="SUPFAM" id="SSF54928">
    <property type="entry name" value="RNA-binding domain, RBD"/>
    <property type="match status" value="3"/>
</dbReference>
<feature type="domain" description="RRM" evidence="4">
    <location>
        <begin position="343"/>
        <end position="420"/>
    </location>
</feature>
<dbReference type="InterPro" id="IPR012677">
    <property type="entry name" value="Nucleotide-bd_a/b_plait_sf"/>
</dbReference>
<dbReference type="CDD" id="cd21606">
    <property type="entry name" value="RRM2_HRB1_GBP2"/>
    <property type="match status" value="1"/>
</dbReference>
<feature type="compositionally biased region" description="Basic and acidic residues" evidence="3">
    <location>
        <begin position="49"/>
        <end position="61"/>
    </location>
</feature>
<evidence type="ECO:0000313" key="5">
    <source>
        <dbReference type="EMBL" id="SCV04925.1"/>
    </source>
</evidence>
<evidence type="ECO:0000256" key="2">
    <source>
        <dbReference type="PROSITE-ProRule" id="PRU00176"/>
    </source>
</evidence>
<dbReference type="AlphaFoldDB" id="A0A1G4KKC4"/>
<dbReference type="EMBL" id="LT598453">
    <property type="protein sequence ID" value="SCV04925.1"/>
    <property type="molecule type" value="Genomic_DNA"/>
</dbReference>
<dbReference type="GO" id="GO:0003729">
    <property type="term" value="F:mRNA binding"/>
    <property type="evidence" value="ECO:0007669"/>
    <property type="project" value="TreeGrafter"/>
</dbReference>
<evidence type="ECO:0000256" key="3">
    <source>
        <dbReference type="SAM" id="MobiDB-lite"/>
    </source>
</evidence>
<organism evidence="5 6">
    <name type="scientific">Lachancea nothofagi CBS 11611</name>
    <dbReference type="NCBI Taxonomy" id="1266666"/>
    <lineage>
        <taxon>Eukaryota</taxon>
        <taxon>Fungi</taxon>
        <taxon>Dikarya</taxon>
        <taxon>Ascomycota</taxon>
        <taxon>Saccharomycotina</taxon>
        <taxon>Saccharomycetes</taxon>
        <taxon>Saccharomycetales</taxon>
        <taxon>Saccharomycetaceae</taxon>
        <taxon>Lachancea</taxon>
    </lineage>
</organism>
<sequence>MNYENQDQRSRSRSPAGRSSTNEHQEVTTGIDLPRRSRYNNGSTGDEVTYERNDKRNDYSRSRRGGPRGFGGRSGRGEFRGGRGGYDDSFPRRDMRRVSRFNAAQDSSLSNDSEVAYHDKLNRNYANSIFVGNITYDCEPADLKELFSGIGQVVRSDIITSRGHHRGMGTVEFTNSEDVIEAIRQFDGYSFMGRDIFVREDNPPPESGRREEQPVTKQSLVDRFHPGYEVFVANLPFSITWQSLKDLFKECGVPTRADVKLDRNGRSRGFGTVIYESQEEASAALDRFTGFELEGRMLELKKGHGPWDEDPQPTSQHEDEMDFVDSANTEFTDKAAGGGERCNTIYVENLPFATAQSDLFDLFEIIGAVKRAELKVDERGEPAGVAVVEYEETDNAEICISRLDKYSYGGRELSISYVRYY</sequence>
<proteinExistence type="predicted"/>
<dbReference type="PANTHER" id="PTHR48025:SF1">
    <property type="entry name" value="RRM DOMAIN-CONTAINING PROTEIN"/>
    <property type="match status" value="1"/>
</dbReference>
<dbReference type="InterPro" id="IPR000504">
    <property type="entry name" value="RRM_dom"/>
</dbReference>
<evidence type="ECO:0000313" key="6">
    <source>
        <dbReference type="Proteomes" id="UP000189911"/>
    </source>
</evidence>
<gene>
    <name evidence="5" type="ORF">LANO_0G14444G</name>
</gene>
<dbReference type="PANTHER" id="PTHR48025">
    <property type="entry name" value="OS02G0815200 PROTEIN"/>
    <property type="match status" value="1"/>
</dbReference>
<protein>
    <submittedName>
        <fullName evidence="5">LANO_0G14444g1_1</fullName>
    </submittedName>
</protein>
<reference evidence="6" key="1">
    <citation type="submission" date="2016-03" db="EMBL/GenBank/DDBJ databases">
        <authorList>
            <person name="Devillers Hugo."/>
        </authorList>
    </citation>
    <scope>NUCLEOTIDE SEQUENCE [LARGE SCALE GENOMIC DNA]</scope>
</reference>
<evidence type="ECO:0000259" key="4">
    <source>
        <dbReference type="PROSITE" id="PS50102"/>
    </source>
</evidence>
<dbReference type="CDD" id="cd21607">
    <property type="entry name" value="RRM3_HRB1_GBP2"/>
    <property type="match status" value="1"/>
</dbReference>
<feature type="region of interest" description="Disordered" evidence="3">
    <location>
        <begin position="1"/>
        <end position="93"/>
    </location>
</feature>
<dbReference type="InterPro" id="IPR050502">
    <property type="entry name" value="Euk_RNA-bind_prot"/>
</dbReference>
<dbReference type="OrthoDB" id="1049195at2759"/>